<evidence type="ECO:0000313" key="2">
    <source>
        <dbReference type="EMBL" id="AMP12990.1"/>
    </source>
</evidence>
<dbReference type="Proteomes" id="UP000074914">
    <property type="component" value="Chromosome"/>
</dbReference>
<protein>
    <submittedName>
        <fullName evidence="2">Methyltransferase domain protein</fullName>
    </submittedName>
</protein>
<dbReference type="InterPro" id="IPR029063">
    <property type="entry name" value="SAM-dependent_MTases_sf"/>
</dbReference>
<evidence type="ECO:0000259" key="1">
    <source>
        <dbReference type="Pfam" id="PF08242"/>
    </source>
</evidence>
<evidence type="ECO:0000313" key="3">
    <source>
        <dbReference type="Proteomes" id="UP000074914"/>
    </source>
</evidence>
<dbReference type="Gene3D" id="3.40.50.150">
    <property type="entry name" value="Vaccinia Virus protein VP39"/>
    <property type="match status" value="1"/>
</dbReference>
<dbReference type="InterPro" id="IPR050508">
    <property type="entry name" value="Methyltransf_Superfamily"/>
</dbReference>
<name>A0ABM5Z1K6_9BURK</name>
<dbReference type="GO" id="GO:0032259">
    <property type="term" value="P:methylation"/>
    <property type="evidence" value="ECO:0007669"/>
    <property type="project" value="UniProtKB-KW"/>
</dbReference>
<proteinExistence type="predicted"/>
<sequence>MSPAAHRVLELGSGPGFLAEHLLASLDYIKYVLLDFSPAMHQLAKDRLGPLAGRTEFIERSFKLADWMDGLGKFDCVVTNQAVHELRHKSYALQLHKQVRAVLKPGGLYLVCDHFCGEDGMKNDQLYMSVDEQKEALTLAGFLTVEQIMLKGGLVLFRAE</sequence>
<organism evidence="2 3">
    <name type="scientific">Collimonas pratensis</name>
    <dbReference type="NCBI Taxonomy" id="279113"/>
    <lineage>
        <taxon>Bacteria</taxon>
        <taxon>Pseudomonadati</taxon>
        <taxon>Pseudomonadota</taxon>
        <taxon>Betaproteobacteria</taxon>
        <taxon>Burkholderiales</taxon>
        <taxon>Oxalobacteraceae</taxon>
        <taxon>Collimonas</taxon>
    </lineage>
</organism>
<accession>A0ABM5Z1K6</accession>
<dbReference type="PANTHER" id="PTHR42912">
    <property type="entry name" value="METHYLTRANSFERASE"/>
    <property type="match status" value="1"/>
</dbReference>
<reference evidence="2 3" key="1">
    <citation type="submission" date="2015-11" db="EMBL/GenBank/DDBJ databases">
        <title>Exploring the genomic traits of fungus-feeding bacterial genus Collimonas.</title>
        <authorList>
            <person name="Song C."/>
            <person name="Schmidt R."/>
            <person name="de Jager V."/>
            <person name="Krzyzanowska D."/>
            <person name="Jongedijk E."/>
            <person name="Cankar K."/>
            <person name="Beekwilder J."/>
            <person name="van Veen A."/>
            <person name="de Boer W."/>
            <person name="van Veen J.A."/>
            <person name="Garbeva P."/>
        </authorList>
    </citation>
    <scope>NUCLEOTIDE SEQUENCE [LARGE SCALE GENOMIC DNA]</scope>
    <source>
        <strain evidence="2 3">Ter291</strain>
    </source>
</reference>
<keyword evidence="2" id="KW-0489">Methyltransferase</keyword>
<keyword evidence="3" id="KW-1185">Reference proteome</keyword>
<dbReference type="SUPFAM" id="SSF53335">
    <property type="entry name" value="S-adenosyl-L-methionine-dependent methyltransferases"/>
    <property type="match status" value="1"/>
</dbReference>
<dbReference type="PANTHER" id="PTHR42912:SF93">
    <property type="entry name" value="N6-ADENOSINE-METHYLTRANSFERASE TMT1A"/>
    <property type="match status" value="1"/>
</dbReference>
<dbReference type="Pfam" id="PF08242">
    <property type="entry name" value="Methyltransf_12"/>
    <property type="match status" value="1"/>
</dbReference>
<dbReference type="InterPro" id="IPR013217">
    <property type="entry name" value="Methyltransf_12"/>
</dbReference>
<dbReference type="EMBL" id="CP013236">
    <property type="protein sequence ID" value="AMP12990.1"/>
    <property type="molecule type" value="Genomic_DNA"/>
</dbReference>
<dbReference type="CDD" id="cd02440">
    <property type="entry name" value="AdoMet_MTases"/>
    <property type="match status" value="1"/>
</dbReference>
<keyword evidence="2" id="KW-0808">Transferase</keyword>
<gene>
    <name evidence="2" type="ORF">CPter291_0706</name>
</gene>
<dbReference type="GO" id="GO:0008168">
    <property type="term" value="F:methyltransferase activity"/>
    <property type="evidence" value="ECO:0007669"/>
    <property type="project" value="UniProtKB-KW"/>
</dbReference>
<feature type="domain" description="Methyltransferase type 12" evidence="1">
    <location>
        <begin position="9"/>
        <end position="108"/>
    </location>
</feature>